<evidence type="ECO:0000256" key="3">
    <source>
        <dbReference type="SAM" id="MobiDB-lite"/>
    </source>
</evidence>
<feature type="region of interest" description="Disordered" evidence="3">
    <location>
        <begin position="191"/>
        <end position="248"/>
    </location>
</feature>
<evidence type="ECO:0000256" key="2">
    <source>
        <dbReference type="PIRSR" id="PIRSR640255-2"/>
    </source>
</evidence>
<proteinExistence type="predicted"/>
<dbReference type="InterPro" id="IPR044929">
    <property type="entry name" value="DNA/RNA_non-sp_Endonuclease_sf"/>
</dbReference>
<evidence type="ECO:0000259" key="6">
    <source>
        <dbReference type="SMART" id="SM00892"/>
    </source>
</evidence>
<dbReference type="EMBL" id="JACHCA010000002">
    <property type="protein sequence ID" value="MBB6126518.1"/>
    <property type="molecule type" value="Genomic_DNA"/>
</dbReference>
<dbReference type="InterPro" id="IPR040255">
    <property type="entry name" value="Non-specific_endonuclease"/>
</dbReference>
<evidence type="ECO:0000256" key="4">
    <source>
        <dbReference type="SAM" id="SignalP"/>
    </source>
</evidence>
<feature type="signal peptide" evidence="4">
    <location>
        <begin position="1"/>
        <end position="21"/>
    </location>
</feature>
<evidence type="ECO:0000259" key="5">
    <source>
        <dbReference type="SMART" id="SM00477"/>
    </source>
</evidence>
<keyword evidence="2" id="KW-0479">Metal-binding</keyword>
<organism evidence="7 8">
    <name type="scientific">Mucilaginibacter lappiensis</name>
    <dbReference type="NCBI Taxonomy" id="354630"/>
    <lineage>
        <taxon>Bacteria</taxon>
        <taxon>Pseudomonadati</taxon>
        <taxon>Bacteroidota</taxon>
        <taxon>Sphingobacteriia</taxon>
        <taxon>Sphingobacteriales</taxon>
        <taxon>Sphingobacteriaceae</taxon>
        <taxon>Mucilaginibacter</taxon>
    </lineage>
</organism>
<feature type="domain" description="ENPP1-3/EXOG-like endonuclease/phosphodiesterase" evidence="5">
    <location>
        <begin position="259"/>
        <end position="469"/>
    </location>
</feature>
<dbReference type="Gene3D" id="3.40.570.10">
    <property type="entry name" value="Extracellular Endonuclease, subunit A"/>
    <property type="match status" value="1"/>
</dbReference>
<accession>A0A841JD43</accession>
<keyword evidence="4" id="KW-0732">Signal</keyword>
<evidence type="ECO:0000256" key="1">
    <source>
        <dbReference type="PIRSR" id="PIRSR640255-1"/>
    </source>
</evidence>
<feature type="binding site" evidence="2">
    <location>
        <position position="353"/>
    </location>
    <ligand>
        <name>Mg(2+)</name>
        <dbReference type="ChEBI" id="CHEBI:18420"/>
        <note>catalytic</note>
    </ligand>
</feature>
<gene>
    <name evidence="7" type="ORF">HDF22_000623</name>
</gene>
<dbReference type="InterPro" id="IPR001604">
    <property type="entry name" value="Endo_G_ENPP1-like_dom"/>
</dbReference>
<protein>
    <submittedName>
        <fullName evidence="7">Endonuclease G</fullName>
    </submittedName>
</protein>
<dbReference type="SUPFAM" id="SSF54060">
    <property type="entry name" value="His-Me finger endonucleases"/>
    <property type="match status" value="1"/>
</dbReference>
<sequence length="485" mass="51550">MKIQNLLLGFALVLTMASCSKKSTDAPPTKPGDTTATTPPVIPSYSITENFEQGKKTAYAAADVTLLTGSWNFNDALIGNTAPDVKNGLASVRLRAGDIAMNFDISGVNTLYIKHAKYGTDPVSVWQLLMSSDGGKTYTQVGADINENNTTLVTDSFKVSLTGKVRFEIKRTGTTTNNRVNIDDITFKGKGDPGIVVGTPDNGGDDGGGSPTAPASTPRDVTAGTDAPPSTGDNSDLLFGNPSNAQSSTASMDNYLIDQKYYTESYNATKGEPNWVSWHLDATNITGASDRLNNFAAWASLPANWYMVNDNSYSGSGFDRGHNCPSADRTSSANANSATFLMTNMIPQAPQNNQQTWANLENYLREQVVLGNEVYIIMGSYGTGGTGSNGSATTINNGHVNVPSNVWKVAVIIPIGDNDLGRVTSSTRVIAVNTPNINSINSDWTKYIVTVKDIELATGYTLLSNLPTNVRTALEIKLDTGTSGS</sequence>
<dbReference type="SMART" id="SM00892">
    <property type="entry name" value="Endonuclease_NS"/>
    <property type="match status" value="1"/>
</dbReference>
<dbReference type="PROSITE" id="PS51257">
    <property type="entry name" value="PROKAR_LIPOPROTEIN"/>
    <property type="match status" value="1"/>
</dbReference>
<feature type="domain" description="DNA/RNA non-specific endonuclease/pyrophosphatase/phosphodiesterase" evidence="6">
    <location>
        <begin position="258"/>
        <end position="469"/>
    </location>
</feature>
<feature type="active site" description="Proton acceptor" evidence="1">
    <location>
        <position position="322"/>
    </location>
</feature>
<comment type="caution">
    <text evidence="7">The sequence shown here is derived from an EMBL/GenBank/DDBJ whole genome shotgun (WGS) entry which is preliminary data.</text>
</comment>
<dbReference type="Proteomes" id="UP000548326">
    <property type="component" value="Unassembled WGS sequence"/>
</dbReference>
<dbReference type="GO" id="GO:0046872">
    <property type="term" value="F:metal ion binding"/>
    <property type="evidence" value="ECO:0007669"/>
    <property type="project" value="UniProtKB-KW"/>
</dbReference>
<feature type="chain" id="PRO_5032511792" evidence="4">
    <location>
        <begin position="22"/>
        <end position="485"/>
    </location>
</feature>
<dbReference type="RefSeq" id="WP_183585609.1">
    <property type="nucleotide sequence ID" value="NZ_JACHCA010000002.1"/>
</dbReference>
<evidence type="ECO:0000313" key="7">
    <source>
        <dbReference type="EMBL" id="MBB6126518.1"/>
    </source>
</evidence>
<evidence type="ECO:0000313" key="8">
    <source>
        <dbReference type="Proteomes" id="UP000548326"/>
    </source>
</evidence>
<dbReference type="GO" id="GO:0003676">
    <property type="term" value="F:nucleic acid binding"/>
    <property type="evidence" value="ECO:0007669"/>
    <property type="project" value="InterPro"/>
</dbReference>
<dbReference type="PANTHER" id="PTHR13966">
    <property type="entry name" value="ENDONUCLEASE RELATED"/>
    <property type="match status" value="1"/>
</dbReference>
<dbReference type="InterPro" id="IPR020821">
    <property type="entry name" value="ENPP1-3/EXOG-like_nuc-like"/>
</dbReference>
<keyword evidence="7" id="KW-0255">Endonuclease</keyword>
<dbReference type="Pfam" id="PF01223">
    <property type="entry name" value="Endonuclease_NS"/>
    <property type="match status" value="1"/>
</dbReference>
<dbReference type="SMART" id="SM00477">
    <property type="entry name" value="NUC"/>
    <property type="match status" value="1"/>
</dbReference>
<dbReference type="CDD" id="cd00091">
    <property type="entry name" value="NUC"/>
    <property type="match status" value="1"/>
</dbReference>
<dbReference type="PANTHER" id="PTHR13966:SF5">
    <property type="entry name" value="ENDONUCLEASE G, MITOCHONDRIAL"/>
    <property type="match status" value="1"/>
</dbReference>
<reference evidence="7 8" key="1">
    <citation type="submission" date="2020-08" db="EMBL/GenBank/DDBJ databases">
        <title>Genomic Encyclopedia of Type Strains, Phase IV (KMG-V): Genome sequencing to study the core and pangenomes of soil and plant-associated prokaryotes.</title>
        <authorList>
            <person name="Whitman W."/>
        </authorList>
    </citation>
    <scope>NUCLEOTIDE SEQUENCE [LARGE SCALE GENOMIC DNA]</scope>
    <source>
        <strain evidence="7 8">MP601</strain>
    </source>
</reference>
<keyword evidence="7" id="KW-0378">Hydrolase</keyword>
<name>A0A841JD43_9SPHI</name>
<dbReference type="InterPro" id="IPR044925">
    <property type="entry name" value="His-Me_finger_sf"/>
</dbReference>
<dbReference type="AlphaFoldDB" id="A0A841JD43"/>
<dbReference type="GO" id="GO:0004519">
    <property type="term" value="F:endonuclease activity"/>
    <property type="evidence" value="ECO:0007669"/>
    <property type="project" value="UniProtKB-KW"/>
</dbReference>
<dbReference type="GO" id="GO:0016787">
    <property type="term" value="F:hydrolase activity"/>
    <property type="evidence" value="ECO:0007669"/>
    <property type="project" value="InterPro"/>
</dbReference>
<keyword evidence="7" id="KW-0540">Nuclease</keyword>